<feature type="domain" description="RNA-binding S4" evidence="4">
    <location>
        <begin position="1"/>
        <end position="60"/>
    </location>
</feature>
<dbReference type="GO" id="GO:0008168">
    <property type="term" value="F:methyltransferase activity"/>
    <property type="evidence" value="ECO:0007669"/>
    <property type="project" value="UniProtKB-KW"/>
</dbReference>
<dbReference type="GO" id="GO:0032259">
    <property type="term" value="P:methylation"/>
    <property type="evidence" value="ECO:0007669"/>
    <property type="project" value="UniProtKB-KW"/>
</dbReference>
<name>A0A377PV83_9HELI</name>
<dbReference type="PANTHER" id="PTHR32319">
    <property type="entry name" value="BACTERIAL HEMOLYSIN-LIKE PROTEIN"/>
    <property type="match status" value="1"/>
</dbReference>
<evidence type="ECO:0000256" key="3">
    <source>
        <dbReference type="PROSITE-ProRule" id="PRU00182"/>
    </source>
</evidence>
<dbReference type="EMBL" id="UGJE01000002">
    <property type="protein sequence ID" value="STQ86410.1"/>
    <property type="molecule type" value="Genomic_DNA"/>
</dbReference>
<dbReference type="CDD" id="cd00165">
    <property type="entry name" value="S4"/>
    <property type="match status" value="1"/>
</dbReference>
<keyword evidence="5" id="KW-0489">Methyltransferase</keyword>
<evidence type="ECO:0000313" key="7">
    <source>
        <dbReference type="Proteomes" id="UP000029922"/>
    </source>
</evidence>
<dbReference type="Proteomes" id="UP000255139">
    <property type="component" value="Unassembled WGS sequence"/>
</dbReference>
<dbReference type="SMART" id="SM00363">
    <property type="entry name" value="S4"/>
    <property type="match status" value="1"/>
</dbReference>
<dbReference type="Gene3D" id="3.40.50.150">
    <property type="entry name" value="Vaccinia Virus protein VP39"/>
    <property type="match status" value="1"/>
</dbReference>
<dbReference type="AlphaFoldDB" id="A0A377PV83"/>
<dbReference type="InterPro" id="IPR036986">
    <property type="entry name" value="S4_RNA-bd_sf"/>
</dbReference>
<accession>A0A377PV83</accession>
<dbReference type="InterPro" id="IPR002877">
    <property type="entry name" value="RNA_MeTrfase_FtsJ_dom"/>
</dbReference>
<organism evidence="5 8">
    <name type="scientific">Helicobacter muridarum</name>
    <dbReference type="NCBI Taxonomy" id="216"/>
    <lineage>
        <taxon>Bacteria</taxon>
        <taxon>Pseudomonadati</taxon>
        <taxon>Campylobacterota</taxon>
        <taxon>Epsilonproteobacteria</taxon>
        <taxon>Campylobacterales</taxon>
        <taxon>Helicobacteraceae</taxon>
        <taxon>Helicobacter</taxon>
    </lineage>
</organism>
<evidence type="ECO:0000313" key="8">
    <source>
        <dbReference type="Proteomes" id="UP000255139"/>
    </source>
</evidence>
<dbReference type="OrthoDB" id="9784736at2"/>
<dbReference type="Pfam" id="PF01479">
    <property type="entry name" value="S4"/>
    <property type="match status" value="1"/>
</dbReference>
<reference evidence="6 7" key="1">
    <citation type="journal article" date="2014" name="Genome Announc.">
        <title>Draft genome sequences of eight enterohepatic helicobacter species isolated from both laboratory and wild rodents.</title>
        <authorList>
            <person name="Sheh A."/>
            <person name="Shen Z."/>
            <person name="Fox J.G."/>
        </authorList>
    </citation>
    <scope>NUCLEOTIDE SEQUENCE [LARGE SCALE GENOMIC DNA]</scope>
    <source>
        <strain evidence="6 7">ST1</strain>
    </source>
</reference>
<dbReference type="GO" id="GO:0003723">
    <property type="term" value="F:RNA binding"/>
    <property type="evidence" value="ECO:0007669"/>
    <property type="project" value="UniProtKB-KW"/>
</dbReference>
<proteinExistence type="inferred from homology"/>
<dbReference type="InterPro" id="IPR047048">
    <property type="entry name" value="TlyA"/>
</dbReference>
<dbReference type="PROSITE" id="PS50889">
    <property type="entry name" value="S4"/>
    <property type="match status" value="1"/>
</dbReference>
<dbReference type="PANTHER" id="PTHR32319:SF0">
    <property type="entry name" value="BACTERIAL HEMOLYSIN-LIKE PROTEIN"/>
    <property type="match status" value="1"/>
</dbReference>
<dbReference type="Gene3D" id="3.10.290.10">
    <property type="entry name" value="RNA-binding S4 domain"/>
    <property type="match status" value="1"/>
</dbReference>
<evidence type="ECO:0000313" key="5">
    <source>
        <dbReference type="EMBL" id="STQ86410.1"/>
    </source>
</evidence>
<dbReference type="RefSeq" id="WP_081955613.1">
    <property type="nucleotide sequence ID" value="NZ_FZML01000020.1"/>
</dbReference>
<evidence type="ECO:0000256" key="1">
    <source>
        <dbReference type="ARBA" id="ARBA00022884"/>
    </source>
</evidence>
<evidence type="ECO:0000256" key="2">
    <source>
        <dbReference type="ARBA" id="ARBA00029460"/>
    </source>
</evidence>
<keyword evidence="1 3" id="KW-0694">RNA-binding</keyword>
<evidence type="ECO:0000313" key="6">
    <source>
        <dbReference type="EMBL" id="TLE00437.1"/>
    </source>
</evidence>
<gene>
    <name evidence="5" type="primary">tlyA</name>
    <name evidence="6" type="ORF">LS73_004445</name>
    <name evidence="5" type="ORF">NCTC12714_01217</name>
</gene>
<reference evidence="5 8" key="2">
    <citation type="submission" date="2018-06" db="EMBL/GenBank/DDBJ databases">
        <authorList>
            <consortium name="Pathogen Informatics"/>
            <person name="Doyle S."/>
        </authorList>
    </citation>
    <scope>NUCLEOTIDE SEQUENCE [LARGE SCALE GENOMIC DNA]</scope>
    <source>
        <strain evidence="5 8">NCTC12714</strain>
    </source>
</reference>
<dbReference type="InterPro" id="IPR029063">
    <property type="entry name" value="SAM-dependent_MTases_sf"/>
</dbReference>
<evidence type="ECO:0000259" key="4">
    <source>
        <dbReference type="SMART" id="SM00363"/>
    </source>
</evidence>
<dbReference type="Proteomes" id="UP000029922">
    <property type="component" value="Unassembled WGS sequence"/>
</dbReference>
<dbReference type="InterPro" id="IPR002942">
    <property type="entry name" value="S4_RNA-bd"/>
</dbReference>
<dbReference type="Pfam" id="PF01728">
    <property type="entry name" value="FtsJ"/>
    <property type="match status" value="1"/>
</dbReference>
<keyword evidence="5" id="KW-0808">Transferase</keyword>
<dbReference type="EMBL" id="JRPD02000007">
    <property type="protein sequence ID" value="TLE00437.1"/>
    <property type="molecule type" value="Genomic_DNA"/>
</dbReference>
<dbReference type="SUPFAM" id="SSF55174">
    <property type="entry name" value="Alpha-L RNA-binding motif"/>
    <property type="match status" value="1"/>
</dbReference>
<dbReference type="SUPFAM" id="SSF53335">
    <property type="entry name" value="S-adenosyl-L-methionine-dependent methyltransferases"/>
    <property type="match status" value="1"/>
</dbReference>
<comment type="similarity">
    <text evidence="2">Belongs to the TlyA family.</text>
</comment>
<keyword evidence="8" id="KW-1185">Reference proteome</keyword>
<dbReference type="EC" id="2.1.1.226" evidence="5"/>
<sequence>MRLDKRLAEIYQCSRHKASDMINQGFVLINGKKATKLSQSINLNDHVTILQDAFISDLLYCSRGALKLQRFLDHTSPCNYIVKDHARDMKPKSLLSISLQESLSNQKAKGKINKIISIKQDIHNHINNKVVLDVGASSGGFTQVLLTKKARFVIAQDVGSLQLDNNLRNNSRVLSLENIDIREFNRNKTLFLESLLTKSYNKYQCLDSNNLNKINIKHMNKTQSVQYNLAKAKLRHTNNNIYTTKPFSILTCDVSFISLKKIIASLYHLSKRIILLFKPQFEVGLHAKRNKKGLVTDKEAIIESLTTMLYILEDYGAKLLYVEKSQVKGKAGNEEFFIFCQF</sequence>
<protein>
    <submittedName>
        <fullName evidence="5">Putative hemolysin</fullName>
        <ecNumber evidence="5">2.1.1.226</ecNumber>
    </submittedName>
</protein>